<evidence type="ECO:0000313" key="2">
    <source>
        <dbReference type="Proteomes" id="UP000886998"/>
    </source>
</evidence>
<name>A0A8X6XXI9_9ARAC</name>
<organism evidence="1 2">
    <name type="scientific">Trichonephila inaurata madagascariensis</name>
    <dbReference type="NCBI Taxonomy" id="2747483"/>
    <lineage>
        <taxon>Eukaryota</taxon>
        <taxon>Metazoa</taxon>
        <taxon>Ecdysozoa</taxon>
        <taxon>Arthropoda</taxon>
        <taxon>Chelicerata</taxon>
        <taxon>Arachnida</taxon>
        <taxon>Araneae</taxon>
        <taxon>Araneomorphae</taxon>
        <taxon>Entelegynae</taxon>
        <taxon>Araneoidea</taxon>
        <taxon>Nephilidae</taxon>
        <taxon>Trichonephila</taxon>
        <taxon>Trichonephila inaurata</taxon>
    </lineage>
</organism>
<reference evidence="1" key="1">
    <citation type="submission" date="2020-08" db="EMBL/GenBank/DDBJ databases">
        <title>Multicomponent nature underlies the extraordinary mechanical properties of spider dragline silk.</title>
        <authorList>
            <person name="Kono N."/>
            <person name="Nakamura H."/>
            <person name="Mori M."/>
            <person name="Yoshida Y."/>
            <person name="Ohtoshi R."/>
            <person name="Malay A.D."/>
            <person name="Moran D.A.P."/>
            <person name="Tomita M."/>
            <person name="Numata K."/>
            <person name="Arakawa K."/>
        </authorList>
    </citation>
    <scope>NUCLEOTIDE SEQUENCE</scope>
</reference>
<comment type="caution">
    <text evidence="1">The sequence shown here is derived from an EMBL/GenBank/DDBJ whole genome shotgun (WGS) entry which is preliminary data.</text>
</comment>
<dbReference type="AlphaFoldDB" id="A0A8X6XXI9"/>
<accession>A0A8X6XXI9</accession>
<sequence>MRVKRNDPKETLGASHHVCLHYSTQSDKYFFVCDKISAVDMECHPQHSKDPLYIISPLFPVTSRPDLLTAGYIKSEGESTEIIETACSFQKE</sequence>
<gene>
    <name evidence="1" type="ORF">TNIN_287011</name>
</gene>
<dbReference type="Proteomes" id="UP000886998">
    <property type="component" value="Unassembled WGS sequence"/>
</dbReference>
<evidence type="ECO:0000313" key="1">
    <source>
        <dbReference type="EMBL" id="GFY62141.1"/>
    </source>
</evidence>
<dbReference type="EMBL" id="BMAV01014086">
    <property type="protein sequence ID" value="GFY62141.1"/>
    <property type="molecule type" value="Genomic_DNA"/>
</dbReference>
<protein>
    <submittedName>
        <fullName evidence="1">Uncharacterized protein</fullName>
    </submittedName>
</protein>
<keyword evidence="2" id="KW-1185">Reference proteome</keyword>
<proteinExistence type="predicted"/>